<dbReference type="InterPro" id="IPR032387">
    <property type="entry name" value="ACAS_N"/>
</dbReference>
<dbReference type="Proteomes" id="UP000037510">
    <property type="component" value="Unassembled WGS sequence"/>
</dbReference>
<comment type="caution">
    <text evidence="2">The sequence shown here is derived from an EMBL/GenBank/DDBJ whole genome shotgun (WGS) entry which is preliminary data.</text>
</comment>
<dbReference type="Pfam" id="PF16177">
    <property type="entry name" value="ACAS_N"/>
    <property type="match status" value="1"/>
</dbReference>
<feature type="domain" description="Acetyl-coenzyme A synthetase N-terminal" evidence="1">
    <location>
        <begin position="33"/>
        <end position="94"/>
    </location>
</feature>
<reference evidence="2 3" key="1">
    <citation type="journal article" date="2015" name="Genome Biol. Evol.">
        <title>The genome of winter moth (Operophtera brumata) provides a genomic perspective on sexual dimorphism and phenology.</title>
        <authorList>
            <person name="Derks M.F."/>
            <person name="Smit S."/>
            <person name="Salis L."/>
            <person name="Schijlen E."/>
            <person name="Bossers A."/>
            <person name="Mateman C."/>
            <person name="Pijl A.S."/>
            <person name="de Ridder D."/>
            <person name="Groenen M.A."/>
            <person name="Visser M.E."/>
            <person name="Megens H.J."/>
        </authorList>
    </citation>
    <scope>NUCLEOTIDE SEQUENCE [LARGE SCALE GENOMIC DNA]</scope>
    <source>
        <strain evidence="2">WM2013NL</strain>
        <tissue evidence="2">Head and thorax</tissue>
    </source>
</reference>
<organism evidence="2 3">
    <name type="scientific">Operophtera brumata</name>
    <name type="common">Winter moth</name>
    <name type="synonym">Phalaena brumata</name>
    <dbReference type="NCBI Taxonomy" id="104452"/>
    <lineage>
        <taxon>Eukaryota</taxon>
        <taxon>Metazoa</taxon>
        <taxon>Ecdysozoa</taxon>
        <taxon>Arthropoda</taxon>
        <taxon>Hexapoda</taxon>
        <taxon>Insecta</taxon>
        <taxon>Pterygota</taxon>
        <taxon>Neoptera</taxon>
        <taxon>Endopterygota</taxon>
        <taxon>Lepidoptera</taxon>
        <taxon>Glossata</taxon>
        <taxon>Ditrysia</taxon>
        <taxon>Geometroidea</taxon>
        <taxon>Geometridae</taxon>
        <taxon>Larentiinae</taxon>
        <taxon>Operophtera</taxon>
    </lineage>
</organism>
<dbReference type="GO" id="GO:0006085">
    <property type="term" value="P:acetyl-CoA biosynthetic process"/>
    <property type="evidence" value="ECO:0007669"/>
    <property type="project" value="TreeGrafter"/>
</dbReference>
<evidence type="ECO:0000259" key="1">
    <source>
        <dbReference type="Pfam" id="PF16177"/>
    </source>
</evidence>
<evidence type="ECO:0000313" key="3">
    <source>
        <dbReference type="Proteomes" id="UP000037510"/>
    </source>
</evidence>
<dbReference type="EMBL" id="JTDY01004097">
    <property type="protein sequence ID" value="KOB68608.1"/>
    <property type="molecule type" value="Genomic_DNA"/>
</dbReference>
<dbReference type="InterPro" id="IPR042099">
    <property type="entry name" value="ANL_N_sf"/>
</dbReference>
<protein>
    <submittedName>
        <fullName evidence="2">Acetyl-coenzyme A synthetase</fullName>
    </submittedName>
</protein>
<gene>
    <name evidence="2" type="ORF">OBRU01_18088</name>
</gene>
<proteinExistence type="predicted"/>
<keyword evidence="3" id="KW-1185">Reference proteome</keyword>
<dbReference type="OrthoDB" id="1706066at2759"/>
<dbReference type="PANTHER" id="PTHR24095:SF244">
    <property type="entry name" value="ACETYL-COENZYME A SYNTHETASE"/>
    <property type="match status" value="1"/>
</dbReference>
<dbReference type="SUPFAM" id="SSF56801">
    <property type="entry name" value="Acetyl-CoA synthetase-like"/>
    <property type="match status" value="1"/>
</dbReference>
<dbReference type="Gene3D" id="3.40.50.12780">
    <property type="entry name" value="N-terminal domain of ligase-like"/>
    <property type="match status" value="1"/>
</dbReference>
<evidence type="ECO:0000313" key="2">
    <source>
        <dbReference type="EMBL" id="KOB68608.1"/>
    </source>
</evidence>
<dbReference type="GO" id="GO:0003987">
    <property type="term" value="F:acetate-CoA ligase activity"/>
    <property type="evidence" value="ECO:0007669"/>
    <property type="project" value="TreeGrafter"/>
</dbReference>
<name>A0A0L7KZC4_OPEBR</name>
<accession>A0A0L7KZC4</accession>
<dbReference type="PANTHER" id="PTHR24095">
    <property type="entry name" value="ACETYL-COENZYME A SYNTHETASE"/>
    <property type="match status" value="1"/>
</dbReference>
<dbReference type="STRING" id="104452.A0A0L7KZC4"/>
<dbReference type="AlphaFoldDB" id="A0A0L7KZC4"/>
<sequence length="111" mass="13188">MKDKDPEPAAMSQTYYPSDFVIAKSRLPSFERYKEIHQRSLDDPEGFWNDIANEFYWQTPYEAGKFMSYNFDINKGKIFVKWMEGAVTNVCFNVLDRHVRNGHGEKVAFYW</sequence>